<dbReference type="PANTHER" id="PTHR32073:SF7">
    <property type="entry name" value="GH11358P"/>
    <property type="match status" value="1"/>
</dbReference>
<evidence type="ECO:0000313" key="8">
    <source>
        <dbReference type="EnsemblMetazoa" id="ISCW005002-PA"/>
    </source>
</evidence>
<evidence type="ECO:0000256" key="1">
    <source>
        <dbReference type="ARBA" id="ARBA00004613"/>
    </source>
</evidence>
<dbReference type="GO" id="GO:0005576">
    <property type="term" value="C:extracellular region"/>
    <property type="evidence" value="ECO:0007669"/>
    <property type="project" value="UniProtKB-SubCell"/>
</dbReference>
<feature type="non-terminal residue" evidence="7">
    <location>
        <position position="1"/>
    </location>
</feature>
<dbReference type="EnsemblMetazoa" id="ISCW005002-RA">
    <property type="protein sequence ID" value="ISCW005002-PA"/>
    <property type="gene ID" value="ISCW005002"/>
</dbReference>
<dbReference type="PANTHER" id="PTHR32073">
    <property type="entry name" value="GH11358P"/>
    <property type="match status" value="1"/>
</dbReference>
<reference evidence="7 9" key="1">
    <citation type="submission" date="2008-03" db="EMBL/GenBank/DDBJ databases">
        <title>Annotation of Ixodes scapularis.</title>
        <authorList>
            <consortium name="Ixodes scapularis Genome Project Consortium"/>
            <person name="Caler E."/>
            <person name="Hannick L.I."/>
            <person name="Bidwell S."/>
            <person name="Joardar V."/>
            <person name="Thiagarajan M."/>
            <person name="Amedeo P."/>
            <person name="Galinsky K.J."/>
            <person name="Schobel S."/>
            <person name="Inman J."/>
            <person name="Hostetler J."/>
            <person name="Miller J."/>
            <person name="Hammond M."/>
            <person name="Megy K."/>
            <person name="Lawson D."/>
            <person name="Kodira C."/>
            <person name="Sutton G."/>
            <person name="Meyer J."/>
            <person name="Hill C.A."/>
            <person name="Birren B."/>
            <person name="Nene V."/>
            <person name="Collins F."/>
            <person name="Alarcon-Chaidez F."/>
            <person name="Wikel S."/>
            <person name="Strausberg R."/>
        </authorList>
    </citation>
    <scope>NUCLEOTIDE SEQUENCE [LARGE SCALE GENOMIC DNA]</scope>
    <source>
        <strain evidence="9">Wikel</strain>
        <strain evidence="7">Wikel colony</strain>
    </source>
</reference>
<feature type="transmembrane region" description="Helical" evidence="5">
    <location>
        <begin position="21"/>
        <end position="39"/>
    </location>
</feature>
<dbReference type="KEGG" id="isc:8051769"/>
<comment type="similarity">
    <text evidence="2">Belongs to the DIPK family.</text>
</comment>
<dbReference type="EMBL" id="ABJB010331645">
    <property type="status" value="NOT_ANNOTATED_CDS"/>
    <property type="molecule type" value="Genomic_DNA"/>
</dbReference>
<keyword evidence="4" id="KW-0732">Signal</keyword>
<dbReference type="VEuPathDB" id="VectorBase:ISCI005002"/>
<dbReference type="VEuPathDB" id="VectorBase:ISCW005002"/>
<dbReference type="OrthoDB" id="10035316at2759"/>
<keyword evidence="5" id="KW-0812">Transmembrane</keyword>
<evidence type="ECO:0000256" key="5">
    <source>
        <dbReference type="SAM" id="Phobius"/>
    </source>
</evidence>
<dbReference type="STRING" id="6945.B7PFP4"/>
<organism>
    <name type="scientific">Ixodes scapularis</name>
    <name type="common">Black-legged tick</name>
    <name type="synonym">Deer tick</name>
    <dbReference type="NCBI Taxonomy" id="6945"/>
    <lineage>
        <taxon>Eukaryota</taxon>
        <taxon>Metazoa</taxon>
        <taxon>Ecdysozoa</taxon>
        <taxon>Arthropoda</taxon>
        <taxon>Chelicerata</taxon>
        <taxon>Arachnida</taxon>
        <taxon>Acari</taxon>
        <taxon>Parasitiformes</taxon>
        <taxon>Ixodida</taxon>
        <taxon>Ixodoidea</taxon>
        <taxon>Ixodidae</taxon>
        <taxon>Ixodinae</taxon>
        <taxon>Ixodes</taxon>
    </lineage>
</organism>
<accession>B7PFP4</accession>
<evidence type="ECO:0000256" key="2">
    <source>
        <dbReference type="ARBA" id="ARBA00006338"/>
    </source>
</evidence>
<name>B7PFP4_IXOSC</name>
<dbReference type="VEuPathDB" id="VectorBase:ISCP_018922"/>
<keyword evidence="3" id="KW-0964">Secreted</keyword>
<comment type="subcellular location">
    <subcellularLocation>
        <location evidence="1">Secreted</location>
    </subcellularLocation>
</comment>
<dbReference type="InterPro" id="IPR022049">
    <property type="entry name" value="FAM69_kinase_dom"/>
</dbReference>
<evidence type="ECO:0000259" key="6">
    <source>
        <dbReference type="Pfam" id="PF12260"/>
    </source>
</evidence>
<dbReference type="HOGENOM" id="CLU_052524_0_0_1"/>
<dbReference type="EMBL" id="ABJB010914525">
    <property type="status" value="NOT_ANNOTATED_CDS"/>
    <property type="molecule type" value="Genomic_DNA"/>
</dbReference>
<keyword evidence="9" id="KW-1185">Reference proteome</keyword>
<dbReference type="InterPro" id="IPR020519">
    <property type="entry name" value="DIPK2A/B"/>
</dbReference>
<evidence type="ECO:0000256" key="4">
    <source>
        <dbReference type="ARBA" id="ARBA00022729"/>
    </source>
</evidence>
<proteinExistence type="inferred from homology"/>
<dbReference type="Proteomes" id="UP000001555">
    <property type="component" value="Unassembled WGS sequence"/>
</dbReference>
<evidence type="ECO:0000256" key="3">
    <source>
        <dbReference type="ARBA" id="ARBA00022525"/>
    </source>
</evidence>
<dbReference type="EMBL" id="DS703671">
    <property type="protein sequence ID" value="EEC05416.1"/>
    <property type="molecule type" value="Genomic_DNA"/>
</dbReference>
<dbReference type="AlphaFoldDB" id="B7PFP4"/>
<reference evidence="8" key="2">
    <citation type="submission" date="2020-05" db="UniProtKB">
        <authorList>
            <consortium name="EnsemblMetazoa"/>
        </authorList>
    </citation>
    <scope>IDENTIFICATION</scope>
    <source>
        <strain evidence="8">wikel</strain>
    </source>
</reference>
<feature type="domain" description="FAM69 protein-kinase" evidence="6">
    <location>
        <begin position="195"/>
        <end position="389"/>
    </location>
</feature>
<dbReference type="Pfam" id="PF12260">
    <property type="entry name" value="PIP49_C"/>
    <property type="match status" value="1"/>
</dbReference>
<gene>
    <name evidence="8" type="primary">8051769</name>
    <name evidence="7" type="ORF">IscW_ISCW005002</name>
</gene>
<evidence type="ECO:0000313" key="7">
    <source>
        <dbReference type="EMBL" id="EEC05416.1"/>
    </source>
</evidence>
<dbReference type="PaxDb" id="6945-B7PFP4"/>
<sequence length="424" mass="47251">ARTLSSMFTLCRTGSRRRRRLFWLLSACSVVYILALLSFRIEPTSSRFHEFYKCPACYGDGLCPLLGNGNLELEGWSSRAVLRRFNVKNVFYGKWNNTRVVAKKLAHDTELLDADSRLCGRTSHRCNVAEAVRDKLGGGDRVAALLAFMSSVRTNQDITTCPSKRLIRHVLSAVDANAMAVAQREGRLQAAHVVAYTASVNPEPLILQAFPRRDGWPFPEFCGSCGRLVVESYEGTPLSQFELFDWSVRAHLANRLLDLAQLLTENPTEFALYLTDVSMDNFAVDAMGQVTVVDAENVIVVDQREVREGQKPGWDKRYEHLEEACHDCLSFSSEDLCSHQLADHNYFAVCSGLLAPRAFYSSVGGLLHSVPPDVEKQHGLSALLAACDRPSDHGRTRFEAASELREALALALEERPASVWPSVR</sequence>
<keyword evidence="5" id="KW-0472">Membrane</keyword>
<protein>
    <recommendedName>
        <fullName evidence="6">FAM69 protein-kinase domain-containing protein</fullName>
    </recommendedName>
</protein>
<evidence type="ECO:0000313" key="9">
    <source>
        <dbReference type="Proteomes" id="UP000001555"/>
    </source>
</evidence>
<dbReference type="InParanoid" id="B7PFP4"/>
<keyword evidence="5" id="KW-1133">Transmembrane helix</keyword>
<dbReference type="EMBL" id="ABJB011089280">
    <property type="status" value="NOT_ANNOTATED_CDS"/>
    <property type="molecule type" value="Genomic_DNA"/>
</dbReference>